<feature type="compositionally biased region" description="Polar residues" evidence="1">
    <location>
        <begin position="126"/>
        <end position="135"/>
    </location>
</feature>
<accession>A0ABM1JRQ3</accession>
<keyword evidence="3" id="KW-1185">Reference proteome</keyword>
<feature type="compositionally biased region" description="Basic and acidic residues" evidence="1">
    <location>
        <begin position="247"/>
        <end position="256"/>
    </location>
</feature>
<organism evidence="3 4">
    <name type="scientific">Gekko japonicus</name>
    <name type="common">Schlegel's Japanese gecko</name>
    <dbReference type="NCBI Taxonomy" id="146911"/>
    <lineage>
        <taxon>Eukaryota</taxon>
        <taxon>Metazoa</taxon>
        <taxon>Chordata</taxon>
        <taxon>Craniata</taxon>
        <taxon>Vertebrata</taxon>
        <taxon>Euteleostomi</taxon>
        <taxon>Lepidosauria</taxon>
        <taxon>Squamata</taxon>
        <taxon>Bifurcata</taxon>
        <taxon>Gekkota</taxon>
        <taxon>Gekkonidae</taxon>
        <taxon>Gekkoninae</taxon>
        <taxon>Gekko</taxon>
    </lineage>
</organism>
<dbReference type="PANTHER" id="PTHR23352:SF3">
    <property type="entry name" value="NEURAL PROLIFERATION DIFFERENTIATION AND CONTROL PROTEIN 1 ISOFORM X1"/>
    <property type="match status" value="1"/>
</dbReference>
<evidence type="ECO:0000313" key="4">
    <source>
        <dbReference type="RefSeq" id="XP_015264140.1"/>
    </source>
</evidence>
<name>A0ABM1JRQ3_GEKJA</name>
<protein>
    <submittedName>
        <fullName evidence="4">Neural proliferation differentiation and control protein 1-like</fullName>
    </submittedName>
</protein>
<keyword evidence="2" id="KW-0812">Transmembrane</keyword>
<gene>
    <name evidence="4" type="primary">LOC107108242</name>
</gene>
<keyword evidence="2" id="KW-0472">Membrane</keyword>
<evidence type="ECO:0000313" key="3">
    <source>
        <dbReference type="Proteomes" id="UP000694871"/>
    </source>
</evidence>
<dbReference type="InterPro" id="IPR009635">
    <property type="entry name" value="NPDC1"/>
</dbReference>
<reference evidence="4" key="1">
    <citation type="submission" date="2025-08" db="UniProtKB">
        <authorList>
            <consortium name="RefSeq"/>
        </authorList>
    </citation>
    <scope>IDENTIFICATION</scope>
</reference>
<proteinExistence type="predicted"/>
<evidence type="ECO:0000256" key="2">
    <source>
        <dbReference type="SAM" id="Phobius"/>
    </source>
</evidence>
<feature type="region of interest" description="Disordered" evidence="1">
    <location>
        <begin position="108"/>
        <end position="151"/>
    </location>
</feature>
<feature type="compositionally biased region" description="Low complexity" evidence="1">
    <location>
        <begin position="112"/>
        <end position="124"/>
    </location>
</feature>
<feature type="region of interest" description="Disordered" evidence="1">
    <location>
        <begin position="247"/>
        <end position="267"/>
    </location>
</feature>
<feature type="region of interest" description="Disordered" evidence="1">
    <location>
        <begin position="51"/>
        <end position="77"/>
    </location>
</feature>
<keyword evidence="2" id="KW-1133">Transmembrane helix</keyword>
<feature type="compositionally biased region" description="Basic and acidic residues" evidence="1">
    <location>
        <begin position="61"/>
        <end position="74"/>
    </location>
</feature>
<dbReference type="RefSeq" id="XP_015264140.1">
    <property type="nucleotide sequence ID" value="XM_015408654.1"/>
</dbReference>
<dbReference type="Proteomes" id="UP000694871">
    <property type="component" value="Unplaced"/>
</dbReference>
<dbReference type="Pfam" id="PF06809">
    <property type="entry name" value="NPDC1"/>
    <property type="match status" value="2"/>
</dbReference>
<sequence>MAGVLRGPDSYGGQLGSRYKLNCLLHRRLGCGPEGAPTCGPCFHNYEEDAEGNCVPKKTPKHESKTKTQKRPKDLPGLIRSLLAKHEKGLRPPSVDITLPGDRVLFEPPSAPTTLPTSLPTLASHAVSSTPASSESYEDTPVSVSATTPPRRVKVDFKQRSRPPSPSLNKAVSLTLVVMCTVTGVSGLVVAAICWYRLQQEVRLAQKMAYSATRGNQYRYHQPSAYMDSRLAQSCQVHHYQHQKKLLTGEDKDPPKAVKQLSTESENEDYTVYECPGLAPSGEMEIHNPLFNTSTFRGCPP</sequence>
<dbReference type="GeneID" id="107108242"/>
<evidence type="ECO:0000256" key="1">
    <source>
        <dbReference type="SAM" id="MobiDB-lite"/>
    </source>
</evidence>
<dbReference type="PANTHER" id="PTHR23352">
    <property type="entry name" value="NEURAL PROLIFERATION DIFFERENTIATION AND CONTROL PROTEIN-1 NPDC-1 PROTEIN"/>
    <property type="match status" value="1"/>
</dbReference>
<feature type="transmembrane region" description="Helical" evidence="2">
    <location>
        <begin position="171"/>
        <end position="198"/>
    </location>
</feature>